<protein>
    <recommendedName>
        <fullName evidence="4">Endolytic peptidoglycan transglycosylase RlpA</fullName>
        <ecNumber evidence="4">4.2.2.-</ecNumber>
    </recommendedName>
</protein>
<dbReference type="InterPro" id="IPR012997">
    <property type="entry name" value="RplA"/>
</dbReference>
<evidence type="ECO:0000313" key="9">
    <source>
        <dbReference type="Proteomes" id="UP001617427"/>
    </source>
</evidence>
<dbReference type="Proteomes" id="UP001617427">
    <property type="component" value="Unassembled WGS sequence"/>
</dbReference>
<dbReference type="SUPFAM" id="SSF110997">
    <property type="entry name" value="Sporulation related repeat"/>
    <property type="match status" value="1"/>
</dbReference>
<dbReference type="Pfam" id="PF05036">
    <property type="entry name" value="SPOR"/>
    <property type="match status" value="1"/>
</dbReference>
<comment type="function">
    <text evidence="4">Lytic transglycosylase with a strong preference for naked glycan strands that lack stem peptides.</text>
</comment>
<organism evidence="8 9">
    <name type="scientific">Herbaspirillum chlorophenolicum</name>
    <dbReference type="NCBI Taxonomy" id="211589"/>
    <lineage>
        <taxon>Bacteria</taxon>
        <taxon>Pseudomonadati</taxon>
        <taxon>Pseudomonadota</taxon>
        <taxon>Betaproteobacteria</taxon>
        <taxon>Burkholderiales</taxon>
        <taxon>Oxalobacteraceae</taxon>
        <taxon>Herbaspirillum</taxon>
    </lineage>
</organism>
<dbReference type="PANTHER" id="PTHR34183:SF1">
    <property type="entry name" value="ENDOLYTIC PEPTIDOGLYCAN TRANSGLYCOSYLASE RLPA"/>
    <property type="match status" value="1"/>
</dbReference>
<dbReference type="EC" id="4.2.2.-" evidence="4"/>
<keyword evidence="2 4" id="KW-0456">Lyase</keyword>
<evidence type="ECO:0000256" key="4">
    <source>
        <dbReference type="HAMAP-Rule" id="MF_02071"/>
    </source>
</evidence>
<dbReference type="PROSITE" id="PS51724">
    <property type="entry name" value="SPOR"/>
    <property type="match status" value="1"/>
</dbReference>
<evidence type="ECO:0000256" key="5">
    <source>
        <dbReference type="RuleBase" id="RU003495"/>
    </source>
</evidence>
<accession>A0ABW8EYU1</accession>
<dbReference type="InterPro" id="IPR007730">
    <property type="entry name" value="SPOR-like_dom"/>
</dbReference>
<dbReference type="EMBL" id="JBIUZV010000004">
    <property type="protein sequence ID" value="MFJ3045888.1"/>
    <property type="molecule type" value="Genomic_DNA"/>
</dbReference>
<dbReference type="HAMAP" id="MF_02071">
    <property type="entry name" value="RlpA"/>
    <property type="match status" value="1"/>
</dbReference>
<dbReference type="InterPro" id="IPR034718">
    <property type="entry name" value="RlpA"/>
</dbReference>
<evidence type="ECO:0000313" key="8">
    <source>
        <dbReference type="EMBL" id="MFJ3045888.1"/>
    </source>
</evidence>
<evidence type="ECO:0000259" key="7">
    <source>
        <dbReference type="PROSITE" id="PS51724"/>
    </source>
</evidence>
<feature type="compositionally biased region" description="Low complexity" evidence="6">
    <location>
        <begin position="35"/>
        <end position="44"/>
    </location>
</feature>
<dbReference type="InterPro" id="IPR036908">
    <property type="entry name" value="RlpA-like_sf"/>
</dbReference>
<proteinExistence type="inferred from homology"/>
<name>A0ABW8EYU1_9BURK</name>
<evidence type="ECO:0000256" key="3">
    <source>
        <dbReference type="ARBA" id="ARBA00023316"/>
    </source>
</evidence>
<comment type="caution">
    <text evidence="8">The sequence shown here is derived from an EMBL/GenBank/DDBJ whole genome shotgun (WGS) entry which is preliminary data.</text>
</comment>
<keyword evidence="9" id="KW-1185">Reference proteome</keyword>
<feature type="domain" description="SPOR" evidence="7">
    <location>
        <begin position="306"/>
        <end position="385"/>
    </location>
</feature>
<feature type="region of interest" description="Disordered" evidence="6">
    <location>
        <begin position="31"/>
        <end position="72"/>
    </location>
</feature>
<dbReference type="CDD" id="cd22268">
    <property type="entry name" value="DPBB_RlpA-like"/>
    <property type="match status" value="1"/>
</dbReference>
<dbReference type="Gene3D" id="2.40.40.10">
    <property type="entry name" value="RlpA-like domain"/>
    <property type="match status" value="1"/>
</dbReference>
<evidence type="ECO:0000256" key="6">
    <source>
        <dbReference type="SAM" id="MobiDB-lite"/>
    </source>
</evidence>
<dbReference type="SUPFAM" id="SSF50685">
    <property type="entry name" value="Barwin-like endoglucanases"/>
    <property type="match status" value="1"/>
</dbReference>
<evidence type="ECO:0000256" key="2">
    <source>
        <dbReference type="ARBA" id="ARBA00023239"/>
    </source>
</evidence>
<dbReference type="Gene3D" id="3.30.70.1070">
    <property type="entry name" value="Sporulation related repeat"/>
    <property type="match status" value="1"/>
</dbReference>
<dbReference type="RefSeq" id="WP_402699731.1">
    <property type="nucleotide sequence ID" value="NZ_JBIUZV010000004.1"/>
</dbReference>
<feature type="chain" id="PRO_5044912766" description="Endolytic peptidoglycan transglycosylase RlpA" evidence="4">
    <location>
        <begin position="26"/>
        <end position="385"/>
    </location>
</feature>
<evidence type="ECO:0000256" key="1">
    <source>
        <dbReference type="ARBA" id="ARBA00022729"/>
    </source>
</evidence>
<keyword evidence="3 4" id="KW-0961">Cell wall biogenesis/degradation</keyword>
<gene>
    <name evidence="4" type="primary">rlpA</name>
    <name evidence="8" type="ORF">ACIPEN_08665</name>
</gene>
<dbReference type="Pfam" id="PF03330">
    <property type="entry name" value="DPBB_1"/>
    <property type="match status" value="1"/>
</dbReference>
<dbReference type="InterPro" id="IPR036680">
    <property type="entry name" value="SPOR-like_sf"/>
</dbReference>
<reference evidence="8 9" key="1">
    <citation type="submission" date="2024-10" db="EMBL/GenBank/DDBJ databases">
        <title>The Natural Products Discovery Center: Release of the First 8490 Sequenced Strains for Exploring Actinobacteria Biosynthetic Diversity.</title>
        <authorList>
            <person name="Kalkreuter E."/>
            <person name="Kautsar S.A."/>
            <person name="Yang D."/>
            <person name="Bader C.D."/>
            <person name="Teijaro C.N."/>
            <person name="Fluegel L."/>
            <person name="Davis C.M."/>
            <person name="Simpson J.R."/>
            <person name="Lauterbach L."/>
            <person name="Steele A.D."/>
            <person name="Gui C."/>
            <person name="Meng S."/>
            <person name="Li G."/>
            <person name="Viehrig K."/>
            <person name="Ye F."/>
            <person name="Su P."/>
            <person name="Kiefer A.F."/>
            <person name="Nichols A."/>
            <person name="Cepeda A.J."/>
            <person name="Yan W."/>
            <person name="Fan B."/>
            <person name="Jiang Y."/>
            <person name="Adhikari A."/>
            <person name="Zheng C.-J."/>
            <person name="Schuster L."/>
            <person name="Cowan T.M."/>
            <person name="Smanski M.J."/>
            <person name="Chevrette M.G."/>
            <person name="De Carvalho L.P.S."/>
            <person name="Shen B."/>
        </authorList>
    </citation>
    <scope>NUCLEOTIDE SEQUENCE [LARGE SCALE GENOMIC DNA]</scope>
    <source>
        <strain evidence="8 9">NPDC087045</strain>
    </source>
</reference>
<feature type="signal peptide" evidence="4">
    <location>
        <begin position="1"/>
        <end position="25"/>
    </location>
</feature>
<dbReference type="PANTHER" id="PTHR34183">
    <property type="entry name" value="ENDOLYTIC PEPTIDOGLYCAN TRANSGLYCOSYLASE RLPA"/>
    <property type="match status" value="1"/>
</dbReference>
<keyword evidence="1 4" id="KW-0732">Signal</keyword>
<sequence length="385" mass="40220" precursor="true">MQTISFNYHSKVLRAAALALPVLLAACSTTPPPARQTAQAPTKASGAARPSNVPSLPAAGSGRGGYYKDDGPGDHIPDGLLDVADAEPQVEPVSKAASRPYVVFGKTYVPITDSQPFIQRGIGSWYGKKFHNQKTSSGELYDMYKMTAAHPTLPIPSYARVTNLKTGKQVIVRINDRGPFHSSRIIDLSYTAALKLGYLSSGSSELEVERILPDEAQRMADARRNGIVPAPVNAAAESGAAVSTGAVAVNSVTAQSLPPQPTVAAVQPINATTSTSANGAGMAGGGGIINAVASGSSPSPAMPQAVPLTAGYYLQFGAYSQETNALQARDKLMPSLSGIIDNLQAVQVNGLYRLYAGPYATRPDAQNAALMVRQRSVGAPFVVER</sequence>
<dbReference type="InterPro" id="IPR009009">
    <property type="entry name" value="RlpA-like_DPBB"/>
</dbReference>
<dbReference type="NCBIfam" id="TIGR00413">
    <property type="entry name" value="rlpA"/>
    <property type="match status" value="1"/>
</dbReference>
<comment type="similarity">
    <text evidence="4 5">Belongs to the RlpA family.</text>
</comment>